<dbReference type="GO" id="GO:0003955">
    <property type="term" value="F:NAD(P)H dehydrogenase (quinone) activity"/>
    <property type="evidence" value="ECO:0007669"/>
    <property type="project" value="TreeGrafter"/>
</dbReference>
<gene>
    <name evidence="4" type="ORF">MGWOODY_Hyp1643</name>
</gene>
<dbReference type="PANTHER" id="PTHR10204">
    <property type="entry name" value="NAD P H OXIDOREDUCTASE-RELATED"/>
    <property type="match status" value="1"/>
</dbReference>
<accession>A0A161K1R0</accession>
<dbReference type="InterPro" id="IPR003680">
    <property type="entry name" value="Flavodoxin_fold"/>
</dbReference>
<dbReference type="GO" id="GO:0005829">
    <property type="term" value="C:cytosol"/>
    <property type="evidence" value="ECO:0007669"/>
    <property type="project" value="TreeGrafter"/>
</dbReference>
<dbReference type="Gene3D" id="3.40.50.360">
    <property type="match status" value="1"/>
</dbReference>
<name>A0A161K1R0_9ZZZZ</name>
<dbReference type="AlphaFoldDB" id="A0A161K1R0"/>
<evidence type="ECO:0000256" key="2">
    <source>
        <dbReference type="ARBA" id="ARBA00023002"/>
    </source>
</evidence>
<proteinExistence type="inferred from homology"/>
<organism evidence="4">
    <name type="scientific">hydrothermal vent metagenome</name>
    <dbReference type="NCBI Taxonomy" id="652676"/>
    <lineage>
        <taxon>unclassified sequences</taxon>
        <taxon>metagenomes</taxon>
        <taxon>ecological metagenomes</taxon>
    </lineage>
</organism>
<evidence type="ECO:0000259" key="3">
    <source>
        <dbReference type="Pfam" id="PF02525"/>
    </source>
</evidence>
<protein>
    <submittedName>
        <fullName evidence="4">NAD(P)H dehydrogenase, quinone family</fullName>
    </submittedName>
</protein>
<evidence type="ECO:0000256" key="1">
    <source>
        <dbReference type="ARBA" id="ARBA00006252"/>
    </source>
</evidence>
<sequence length="195" mass="21526">MTRSICIIDGHPDPDPDHLVHALCDAYAEGAEATDHTVSRIRVADFDMPFLNSEKEFAMPPPEPVLSERQKIANADHLVIAFPLWMGGMPAKLKAFFEQAARAEFFLKTGESDHEWPERMMKGKSARIIVTMGMPDLVYRFGMDAGALKALERGVLGLSGFKPMHHTIIGGVGALTPSKVESWFEFMKEIGGQAV</sequence>
<keyword evidence="2" id="KW-0560">Oxidoreductase</keyword>
<feature type="domain" description="Flavodoxin-like fold" evidence="3">
    <location>
        <begin position="4"/>
        <end position="173"/>
    </location>
</feature>
<dbReference type="InterPro" id="IPR051545">
    <property type="entry name" value="NAD(P)H_dehydrogenase_qn"/>
</dbReference>
<evidence type="ECO:0000313" key="4">
    <source>
        <dbReference type="EMBL" id="CUS55396.1"/>
    </source>
</evidence>
<dbReference type="InterPro" id="IPR029039">
    <property type="entry name" value="Flavoprotein-like_sf"/>
</dbReference>
<dbReference type="PANTHER" id="PTHR10204:SF34">
    <property type="entry name" value="NAD(P)H DEHYDROGENASE [QUINONE] 1 ISOFORM 1"/>
    <property type="match status" value="1"/>
</dbReference>
<comment type="similarity">
    <text evidence="1">Belongs to the NAD(P)H dehydrogenase (quinone) family.</text>
</comment>
<reference evidence="4" key="1">
    <citation type="submission" date="2015-10" db="EMBL/GenBank/DDBJ databases">
        <authorList>
            <person name="Gilbert D.G."/>
        </authorList>
    </citation>
    <scope>NUCLEOTIDE SEQUENCE</scope>
</reference>
<dbReference type="Pfam" id="PF02525">
    <property type="entry name" value="Flavodoxin_2"/>
    <property type="match status" value="1"/>
</dbReference>
<dbReference type="EMBL" id="CZQD01000001">
    <property type="protein sequence ID" value="CUS55396.1"/>
    <property type="molecule type" value="Genomic_DNA"/>
</dbReference>
<dbReference type="SUPFAM" id="SSF52218">
    <property type="entry name" value="Flavoproteins"/>
    <property type="match status" value="1"/>
</dbReference>